<proteinExistence type="predicted"/>
<accession>A0A8A1MD03</accession>
<dbReference type="AlphaFoldDB" id="A0A8A1MD03"/>
<evidence type="ECO:0008006" key="3">
    <source>
        <dbReference type="Google" id="ProtNLM"/>
    </source>
</evidence>
<dbReference type="VEuPathDB" id="FungiDB:I7I51_02231"/>
<evidence type="ECO:0000313" key="2">
    <source>
        <dbReference type="Proteomes" id="UP000663671"/>
    </source>
</evidence>
<reference evidence="1" key="1">
    <citation type="submission" date="2021-01" db="EMBL/GenBank/DDBJ databases">
        <title>Chromosome-level genome assembly of a human fungal pathogen reveals clustering of transcriptionally co-regulated genes.</title>
        <authorList>
            <person name="Voorhies M."/>
            <person name="Cohen S."/>
            <person name="Shea T.P."/>
            <person name="Petrus S."/>
            <person name="Munoz J.F."/>
            <person name="Poplawski S."/>
            <person name="Goldman W.E."/>
            <person name="Michael T."/>
            <person name="Cuomo C.A."/>
            <person name="Sil A."/>
            <person name="Beyhan S."/>
        </authorList>
    </citation>
    <scope>NUCLEOTIDE SEQUENCE</scope>
    <source>
        <strain evidence="1">WU24</strain>
    </source>
</reference>
<dbReference type="Proteomes" id="UP000663671">
    <property type="component" value="Chromosome 7"/>
</dbReference>
<dbReference type="SUPFAM" id="SSF46689">
    <property type="entry name" value="Homeodomain-like"/>
    <property type="match status" value="1"/>
</dbReference>
<evidence type="ECO:0000313" key="1">
    <source>
        <dbReference type="EMBL" id="QSS62494.1"/>
    </source>
</evidence>
<dbReference type="OrthoDB" id="4207519at2759"/>
<sequence>MPNTFDYQKVSTTQSYQAFYQEGRLLLAIKALGNNQISSVRASTKLYNVSYSTPNHRVKGRTALVNAHPENQKPSLTEEECLLVKTEYETFSKRYEALESKFSCKYDLPTGAMRGPWDWQVA</sequence>
<gene>
    <name evidence="1" type="ORF">I7I51_02231</name>
</gene>
<dbReference type="EMBL" id="CP069112">
    <property type="protein sequence ID" value="QSS62494.1"/>
    <property type="molecule type" value="Genomic_DNA"/>
</dbReference>
<protein>
    <recommendedName>
        <fullName evidence="3">HTH psq-type domain-containing protein</fullName>
    </recommendedName>
</protein>
<organism evidence="1 2">
    <name type="scientific">Ajellomyces capsulatus</name>
    <name type="common">Darling's disease fungus</name>
    <name type="synonym">Histoplasma capsulatum</name>
    <dbReference type="NCBI Taxonomy" id="5037"/>
    <lineage>
        <taxon>Eukaryota</taxon>
        <taxon>Fungi</taxon>
        <taxon>Dikarya</taxon>
        <taxon>Ascomycota</taxon>
        <taxon>Pezizomycotina</taxon>
        <taxon>Eurotiomycetes</taxon>
        <taxon>Eurotiomycetidae</taxon>
        <taxon>Onygenales</taxon>
        <taxon>Ajellomycetaceae</taxon>
        <taxon>Histoplasma</taxon>
    </lineage>
</organism>
<dbReference type="InterPro" id="IPR009057">
    <property type="entry name" value="Homeodomain-like_sf"/>
</dbReference>
<name>A0A8A1MD03_AJECA</name>